<dbReference type="Proteomes" id="UP000604241">
    <property type="component" value="Unassembled WGS sequence"/>
</dbReference>
<reference evidence="2 3" key="1">
    <citation type="submission" date="2020-08" db="EMBL/GenBank/DDBJ databases">
        <title>A Genomic Blueprint of the Chicken Gut Microbiome.</title>
        <authorList>
            <person name="Gilroy R."/>
            <person name="Ravi A."/>
            <person name="Getino M."/>
            <person name="Pursley I."/>
            <person name="Horton D.L."/>
            <person name="Alikhan N.-F."/>
            <person name="Baker D."/>
            <person name="Gharbi K."/>
            <person name="Hall N."/>
            <person name="Watson M."/>
            <person name="Adriaenssens E.M."/>
            <person name="Foster-Nyarko E."/>
            <person name="Jarju S."/>
            <person name="Secka A."/>
            <person name="Antonio M."/>
            <person name="Oren A."/>
            <person name="Chaudhuri R."/>
            <person name="La Ragione R.M."/>
            <person name="Hildebrand F."/>
            <person name="Pallen M.J."/>
        </authorList>
    </citation>
    <scope>NUCLEOTIDE SEQUENCE [LARGE SCALE GENOMIC DNA]</scope>
    <source>
        <strain evidence="2 3">Sa3CUA2</strain>
    </source>
</reference>
<comment type="caution">
    <text evidence="2">The sequence shown here is derived from an EMBL/GenBank/DDBJ whole genome shotgun (WGS) entry which is preliminary data.</text>
</comment>
<gene>
    <name evidence="2" type="ORF">H9657_05220</name>
</gene>
<feature type="region of interest" description="Disordered" evidence="1">
    <location>
        <begin position="29"/>
        <end position="81"/>
    </location>
</feature>
<dbReference type="EMBL" id="JACSQV010000003">
    <property type="protein sequence ID" value="MBD7917682.1"/>
    <property type="molecule type" value="Genomic_DNA"/>
</dbReference>
<keyword evidence="3" id="KW-1185">Reference proteome</keyword>
<feature type="compositionally biased region" description="Basic residues" evidence="1">
    <location>
        <begin position="41"/>
        <end position="63"/>
    </location>
</feature>
<feature type="compositionally biased region" description="Basic and acidic residues" evidence="1">
    <location>
        <begin position="64"/>
        <end position="75"/>
    </location>
</feature>
<accession>A0ABR8QB76</accession>
<sequence length="81" mass="9002">MYGFGNSFVGIRAAQLQATSARPDAPVVEMTAGDLRAEARARRRRTRPERAPHLRHAVTRGVHRAGDALRPDPHRFGHPAR</sequence>
<dbReference type="RefSeq" id="WP_191781051.1">
    <property type="nucleotide sequence ID" value="NZ_JACSQV010000003.1"/>
</dbReference>
<name>A0ABR8QB76_9CELL</name>
<organism evidence="2 3">
    <name type="scientific">Cellulomonas avistercoris</name>
    <dbReference type="NCBI Taxonomy" id="2762242"/>
    <lineage>
        <taxon>Bacteria</taxon>
        <taxon>Bacillati</taxon>
        <taxon>Actinomycetota</taxon>
        <taxon>Actinomycetes</taxon>
        <taxon>Micrococcales</taxon>
        <taxon>Cellulomonadaceae</taxon>
        <taxon>Cellulomonas</taxon>
    </lineage>
</organism>
<proteinExistence type="predicted"/>
<evidence type="ECO:0000313" key="3">
    <source>
        <dbReference type="Proteomes" id="UP000604241"/>
    </source>
</evidence>
<protein>
    <submittedName>
        <fullName evidence="2">Uncharacterized protein</fullName>
    </submittedName>
</protein>
<evidence type="ECO:0000313" key="2">
    <source>
        <dbReference type="EMBL" id="MBD7917682.1"/>
    </source>
</evidence>
<evidence type="ECO:0000256" key="1">
    <source>
        <dbReference type="SAM" id="MobiDB-lite"/>
    </source>
</evidence>